<organism evidence="1">
    <name type="scientific">Arundo donax</name>
    <name type="common">Giant reed</name>
    <name type="synonym">Donax arundinaceus</name>
    <dbReference type="NCBI Taxonomy" id="35708"/>
    <lineage>
        <taxon>Eukaryota</taxon>
        <taxon>Viridiplantae</taxon>
        <taxon>Streptophyta</taxon>
        <taxon>Embryophyta</taxon>
        <taxon>Tracheophyta</taxon>
        <taxon>Spermatophyta</taxon>
        <taxon>Magnoliopsida</taxon>
        <taxon>Liliopsida</taxon>
        <taxon>Poales</taxon>
        <taxon>Poaceae</taxon>
        <taxon>PACMAD clade</taxon>
        <taxon>Arundinoideae</taxon>
        <taxon>Arundineae</taxon>
        <taxon>Arundo</taxon>
    </lineage>
</organism>
<reference evidence="1" key="1">
    <citation type="submission" date="2014-09" db="EMBL/GenBank/DDBJ databases">
        <authorList>
            <person name="Magalhaes I.L.F."/>
            <person name="Oliveira U."/>
            <person name="Santos F.R."/>
            <person name="Vidigal T.H.D.A."/>
            <person name="Brescovit A.D."/>
            <person name="Santos A.J."/>
        </authorList>
    </citation>
    <scope>NUCLEOTIDE SEQUENCE</scope>
    <source>
        <tissue evidence="1">Shoot tissue taken approximately 20 cm above the soil surface</tissue>
    </source>
</reference>
<dbReference type="AlphaFoldDB" id="A0A0A9H0F0"/>
<name>A0A0A9H0F0_ARUDO</name>
<sequence length="28" mass="3134">MWWRGTGDQSAGGRVVKLGGRRRCRSSL</sequence>
<protein>
    <submittedName>
        <fullName evidence="1">Uncharacterized protein</fullName>
    </submittedName>
</protein>
<dbReference type="EMBL" id="GBRH01169580">
    <property type="protein sequence ID" value="JAE28316.1"/>
    <property type="molecule type" value="Transcribed_RNA"/>
</dbReference>
<evidence type="ECO:0000313" key="1">
    <source>
        <dbReference type="EMBL" id="JAE28316.1"/>
    </source>
</evidence>
<proteinExistence type="predicted"/>
<reference evidence="1" key="2">
    <citation type="journal article" date="2015" name="Data Brief">
        <title>Shoot transcriptome of the giant reed, Arundo donax.</title>
        <authorList>
            <person name="Barrero R.A."/>
            <person name="Guerrero F.D."/>
            <person name="Moolhuijzen P."/>
            <person name="Goolsby J.A."/>
            <person name="Tidwell J."/>
            <person name="Bellgard S.E."/>
            <person name="Bellgard M.I."/>
        </authorList>
    </citation>
    <scope>NUCLEOTIDE SEQUENCE</scope>
    <source>
        <tissue evidence="1">Shoot tissue taken approximately 20 cm above the soil surface</tissue>
    </source>
</reference>
<accession>A0A0A9H0F0</accession>